<dbReference type="CDD" id="cd00293">
    <property type="entry name" value="USP-like"/>
    <property type="match status" value="1"/>
</dbReference>
<evidence type="ECO:0000259" key="3">
    <source>
        <dbReference type="Pfam" id="PF00582"/>
    </source>
</evidence>
<dbReference type="AlphaFoldDB" id="A0A3M8R4M7"/>
<reference evidence="4" key="1">
    <citation type="submission" date="2018-10" db="EMBL/GenBank/DDBJ databases">
        <title>Acidithiobacillus sulfuriphilus sp. nov.: an extremely acidophilic sulfur-oxidizing chemolithotroph isolated from a neutral pH environment.</title>
        <authorList>
            <person name="Falagan C."/>
            <person name="Moya-Beltran A."/>
            <person name="Quatrini R."/>
            <person name="Johnson D.B."/>
        </authorList>
    </citation>
    <scope>NUCLEOTIDE SEQUENCE [LARGE SCALE GENOMIC DNA]</scope>
    <source>
        <strain evidence="4">CJ-2</strain>
    </source>
</reference>
<dbReference type="Pfam" id="PF00582">
    <property type="entry name" value="Usp"/>
    <property type="match status" value="1"/>
</dbReference>
<protein>
    <recommendedName>
        <fullName evidence="2">Universal stress protein</fullName>
    </recommendedName>
</protein>
<proteinExistence type="inferred from homology"/>
<evidence type="ECO:0000256" key="1">
    <source>
        <dbReference type="ARBA" id="ARBA00008791"/>
    </source>
</evidence>
<dbReference type="EMBL" id="RIZI01000156">
    <property type="protein sequence ID" value="RNF63518.1"/>
    <property type="molecule type" value="Genomic_DNA"/>
</dbReference>
<feature type="domain" description="UspA" evidence="3">
    <location>
        <begin position="6"/>
        <end position="150"/>
    </location>
</feature>
<comment type="caution">
    <text evidence="4">The sequence shown here is derived from an EMBL/GenBank/DDBJ whole genome shotgun (WGS) entry which is preliminary data.</text>
</comment>
<dbReference type="PIRSF" id="PIRSF006276">
    <property type="entry name" value="UspA"/>
    <property type="match status" value="1"/>
</dbReference>
<dbReference type="GO" id="GO:0005737">
    <property type="term" value="C:cytoplasm"/>
    <property type="evidence" value="ECO:0007669"/>
    <property type="project" value="UniProtKB-SubCell"/>
</dbReference>
<comment type="subcellular location">
    <subcellularLocation>
        <location evidence="2">Cytoplasm</location>
    </subcellularLocation>
</comment>
<name>A0A3M8R4M7_9PROT</name>
<dbReference type="OrthoDB" id="5703340at2"/>
<dbReference type="InterPro" id="IPR006016">
    <property type="entry name" value="UspA"/>
</dbReference>
<dbReference type="PANTHER" id="PTHR46268">
    <property type="entry name" value="STRESS RESPONSE PROTEIN NHAX"/>
    <property type="match status" value="1"/>
</dbReference>
<dbReference type="Gene3D" id="3.40.50.620">
    <property type="entry name" value="HUPs"/>
    <property type="match status" value="1"/>
</dbReference>
<dbReference type="RefSeq" id="WP_123103345.1">
    <property type="nucleotide sequence ID" value="NZ_CP127527.1"/>
</dbReference>
<accession>A0A3M8R4M7</accession>
<gene>
    <name evidence="4" type="ORF">EC580_06495</name>
</gene>
<dbReference type="InterPro" id="IPR006015">
    <property type="entry name" value="Universal_stress_UspA"/>
</dbReference>
<dbReference type="SUPFAM" id="SSF52402">
    <property type="entry name" value="Adenine nucleotide alpha hydrolases-like"/>
    <property type="match status" value="1"/>
</dbReference>
<dbReference type="PANTHER" id="PTHR46268:SF6">
    <property type="entry name" value="UNIVERSAL STRESS PROTEIN UP12"/>
    <property type="match status" value="1"/>
</dbReference>
<evidence type="ECO:0000256" key="2">
    <source>
        <dbReference type="PIRNR" id="PIRNR006276"/>
    </source>
</evidence>
<keyword evidence="2" id="KW-0963">Cytoplasm</keyword>
<dbReference type="InterPro" id="IPR014729">
    <property type="entry name" value="Rossmann-like_a/b/a_fold"/>
</dbReference>
<organism evidence="4">
    <name type="scientific">Acidithiobacillus sulfuriphilus</name>
    <dbReference type="NCBI Taxonomy" id="1867749"/>
    <lineage>
        <taxon>Bacteria</taxon>
        <taxon>Pseudomonadati</taxon>
        <taxon>Pseudomonadota</taxon>
        <taxon>Acidithiobacillia</taxon>
        <taxon>Acidithiobacillales</taxon>
        <taxon>Acidithiobacillaceae</taxon>
        <taxon>Acidithiobacillus</taxon>
    </lineage>
</organism>
<evidence type="ECO:0000313" key="4">
    <source>
        <dbReference type="EMBL" id="RNF63518.1"/>
    </source>
</evidence>
<comment type="similarity">
    <text evidence="1 2">Belongs to the universal stress protein A family.</text>
</comment>
<sequence>MNPDNFQHILAAVDFSAAALPTAQMAAREAALHGAQLTLIHIVNPQIVTLQLPEDILPPMLDMRGRLLELAQKEMTKLAAKLPTLTPPLDWAVEESADRMGMAVIHWGATHGVDLIVVGSHGHGAIGRLLLGSVANDIVHHARCPVLVMKVKTE</sequence>
<dbReference type="PRINTS" id="PR01438">
    <property type="entry name" value="UNVRSLSTRESS"/>
</dbReference>